<organism evidence="1 2">
    <name type="scientific">Danaus chrysippus</name>
    <name type="common">African queen</name>
    <dbReference type="NCBI Taxonomy" id="151541"/>
    <lineage>
        <taxon>Eukaryota</taxon>
        <taxon>Metazoa</taxon>
        <taxon>Ecdysozoa</taxon>
        <taxon>Arthropoda</taxon>
        <taxon>Hexapoda</taxon>
        <taxon>Insecta</taxon>
        <taxon>Pterygota</taxon>
        <taxon>Neoptera</taxon>
        <taxon>Endopterygota</taxon>
        <taxon>Lepidoptera</taxon>
        <taxon>Glossata</taxon>
        <taxon>Ditrysia</taxon>
        <taxon>Papilionoidea</taxon>
        <taxon>Nymphalidae</taxon>
        <taxon>Danainae</taxon>
        <taxon>Danaini</taxon>
        <taxon>Danaina</taxon>
        <taxon>Danaus</taxon>
        <taxon>Anosia</taxon>
    </lineage>
</organism>
<dbReference type="EMBL" id="CAKASE010000057">
    <property type="protein sequence ID" value="CAG9567056.1"/>
    <property type="molecule type" value="Genomic_DNA"/>
</dbReference>
<dbReference type="AlphaFoldDB" id="A0A8J2QQI8"/>
<dbReference type="Proteomes" id="UP000789524">
    <property type="component" value="Unassembled WGS sequence"/>
</dbReference>
<comment type="caution">
    <text evidence="1">The sequence shown here is derived from an EMBL/GenBank/DDBJ whole genome shotgun (WGS) entry which is preliminary data.</text>
</comment>
<proteinExistence type="predicted"/>
<evidence type="ECO:0000313" key="1">
    <source>
        <dbReference type="EMBL" id="CAG9567056.1"/>
    </source>
</evidence>
<reference evidence="1" key="1">
    <citation type="submission" date="2021-09" db="EMBL/GenBank/DDBJ databases">
        <authorList>
            <person name="Martin H S."/>
        </authorList>
    </citation>
    <scope>NUCLEOTIDE SEQUENCE</scope>
</reference>
<protein>
    <submittedName>
        <fullName evidence="1">(African queen) hypothetical protein</fullName>
    </submittedName>
</protein>
<keyword evidence="2" id="KW-1185">Reference proteome</keyword>
<sequence>MMLSFQIMEITLIDGWVLSTSCVMDEDRGMQVGIGARCCDQRIGCGRGRRRWSVKVRWNGFANRFVVINGNTIRTQHVKTGRGKVERYAVLKVRCEVPGEQQIKSPAWEVPPTARSRHRLRAKRDNGLPKGKLKYIQRLT</sequence>
<name>A0A8J2QQI8_9NEOP</name>
<accession>A0A8J2QQI8</accession>
<evidence type="ECO:0000313" key="2">
    <source>
        <dbReference type="Proteomes" id="UP000789524"/>
    </source>
</evidence>
<gene>
    <name evidence="1" type="ORF">DCHRY22_LOCUS7601</name>
</gene>